<name>I3Z5E6_BELBD</name>
<dbReference type="STRING" id="866536.Belba_1877"/>
<dbReference type="EMBL" id="CP003281">
    <property type="protein sequence ID" value="AFL84464.1"/>
    <property type="molecule type" value="Genomic_DNA"/>
</dbReference>
<accession>I3Z5E6</accession>
<organism evidence="1 2">
    <name type="scientific">Belliella baltica (strain DSM 15883 / CIP 108006 / LMG 21964 / BA134)</name>
    <dbReference type="NCBI Taxonomy" id="866536"/>
    <lineage>
        <taxon>Bacteria</taxon>
        <taxon>Pseudomonadati</taxon>
        <taxon>Bacteroidota</taxon>
        <taxon>Cytophagia</taxon>
        <taxon>Cytophagales</taxon>
        <taxon>Cyclobacteriaceae</taxon>
        <taxon>Belliella</taxon>
    </lineage>
</organism>
<keyword evidence="2" id="KW-1185">Reference proteome</keyword>
<evidence type="ECO:0000313" key="2">
    <source>
        <dbReference type="Proteomes" id="UP000006050"/>
    </source>
</evidence>
<evidence type="ECO:0000313" key="1">
    <source>
        <dbReference type="EMBL" id="AFL84464.1"/>
    </source>
</evidence>
<dbReference type="HOGENOM" id="CLU_3266327_0_0_10"/>
<proteinExistence type="predicted"/>
<dbReference type="Proteomes" id="UP000006050">
    <property type="component" value="Chromosome"/>
</dbReference>
<gene>
    <name evidence="1" type="ordered locus">Belba_1877</name>
</gene>
<protein>
    <submittedName>
        <fullName evidence="1">Uncharacterized protein</fullName>
    </submittedName>
</protein>
<sequence>MEINQVEEILTKEYFGGAWKKLRRSDRRLNHGFQPMVKDGS</sequence>
<dbReference type="AlphaFoldDB" id="I3Z5E6"/>
<reference evidence="2" key="1">
    <citation type="submission" date="2012-06" db="EMBL/GenBank/DDBJ databases">
        <title>The complete genome of Belliella baltica DSM 15883.</title>
        <authorList>
            <person name="Lucas S."/>
            <person name="Copeland A."/>
            <person name="Lapidus A."/>
            <person name="Goodwin L."/>
            <person name="Pitluck S."/>
            <person name="Peters L."/>
            <person name="Mikhailova N."/>
            <person name="Davenport K."/>
            <person name="Kyrpides N."/>
            <person name="Mavromatis K."/>
            <person name="Pagani I."/>
            <person name="Ivanova N."/>
            <person name="Ovchinnikova G."/>
            <person name="Zeytun A."/>
            <person name="Detter J.C."/>
            <person name="Han C."/>
            <person name="Land M."/>
            <person name="Hauser L."/>
            <person name="Markowitz V."/>
            <person name="Cheng J.-F."/>
            <person name="Hugenholtz P."/>
            <person name="Woyke T."/>
            <person name="Wu D."/>
            <person name="Tindall B."/>
            <person name="Pomrenke H."/>
            <person name="Brambilla E."/>
            <person name="Klenk H.-P."/>
            <person name="Eisen J.A."/>
        </authorList>
    </citation>
    <scope>NUCLEOTIDE SEQUENCE [LARGE SCALE GENOMIC DNA]</scope>
    <source>
        <strain evidence="2">DSM 15883 / CIP 108006 / LMG 21964 / BA134</strain>
    </source>
</reference>
<dbReference type="KEGG" id="bbd:Belba_1877"/>